<feature type="compositionally biased region" description="Polar residues" evidence="1">
    <location>
        <begin position="550"/>
        <end position="565"/>
    </location>
</feature>
<feature type="compositionally biased region" description="Polar residues" evidence="1">
    <location>
        <begin position="332"/>
        <end position="346"/>
    </location>
</feature>
<dbReference type="Gene3D" id="2.40.70.10">
    <property type="entry name" value="Acid Proteases"/>
    <property type="match status" value="1"/>
</dbReference>
<evidence type="ECO:0000313" key="2">
    <source>
        <dbReference type="EMBL" id="JAG61645.1"/>
    </source>
</evidence>
<feature type="compositionally biased region" description="Basic and acidic residues" evidence="1">
    <location>
        <begin position="119"/>
        <end position="135"/>
    </location>
</feature>
<accession>A0A0K8T906</accession>
<feature type="compositionally biased region" description="Polar residues" evidence="1">
    <location>
        <begin position="280"/>
        <end position="295"/>
    </location>
</feature>
<feature type="compositionally biased region" description="Basic and acidic residues" evidence="1">
    <location>
        <begin position="566"/>
        <end position="581"/>
    </location>
</feature>
<reference evidence="2" key="1">
    <citation type="submission" date="2014-09" db="EMBL/GenBank/DDBJ databases">
        <authorList>
            <person name="Magalhaes I.L.F."/>
            <person name="Oliveira U."/>
            <person name="Santos F.R."/>
            <person name="Vidigal T.H.D.A."/>
            <person name="Brescovit A.D."/>
            <person name="Santos A.J."/>
        </authorList>
    </citation>
    <scope>NUCLEOTIDE SEQUENCE</scope>
</reference>
<evidence type="ECO:0000256" key="1">
    <source>
        <dbReference type="SAM" id="MobiDB-lite"/>
    </source>
</evidence>
<feature type="compositionally biased region" description="Polar residues" evidence="1">
    <location>
        <begin position="442"/>
        <end position="460"/>
    </location>
</feature>
<dbReference type="SUPFAM" id="SSF50630">
    <property type="entry name" value="Acid proteases"/>
    <property type="match status" value="1"/>
</dbReference>
<dbReference type="AlphaFoldDB" id="A0A0K8T906"/>
<name>A0A0K8T906_LYGHE</name>
<feature type="compositionally biased region" description="Basic and acidic residues" evidence="1">
    <location>
        <begin position="266"/>
        <end position="277"/>
    </location>
</feature>
<protein>
    <submittedName>
        <fullName evidence="2">Uncharacterized protein</fullName>
    </submittedName>
</protein>
<feature type="non-terminal residue" evidence="2">
    <location>
        <position position="729"/>
    </location>
</feature>
<feature type="region of interest" description="Disordered" evidence="1">
    <location>
        <begin position="498"/>
        <end position="729"/>
    </location>
</feature>
<feature type="compositionally biased region" description="Polar residues" evidence="1">
    <location>
        <begin position="498"/>
        <end position="518"/>
    </location>
</feature>
<proteinExistence type="predicted"/>
<dbReference type="InterPro" id="IPR021109">
    <property type="entry name" value="Peptidase_aspartic_dom_sf"/>
</dbReference>
<feature type="region of interest" description="Disordered" evidence="1">
    <location>
        <begin position="266"/>
        <end position="484"/>
    </location>
</feature>
<feature type="compositionally biased region" description="Basic and acidic residues" evidence="1">
    <location>
        <begin position="314"/>
        <end position="325"/>
    </location>
</feature>
<organism evidence="2">
    <name type="scientific">Lygus hesperus</name>
    <name type="common">Western plant bug</name>
    <dbReference type="NCBI Taxonomy" id="30085"/>
    <lineage>
        <taxon>Eukaryota</taxon>
        <taxon>Metazoa</taxon>
        <taxon>Ecdysozoa</taxon>
        <taxon>Arthropoda</taxon>
        <taxon>Hexapoda</taxon>
        <taxon>Insecta</taxon>
        <taxon>Pterygota</taxon>
        <taxon>Neoptera</taxon>
        <taxon>Paraneoptera</taxon>
        <taxon>Hemiptera</taxon>
        <taxon>Heteroptera</taxon>
        <taxon>Panheteroptera</taxon>
        <taxon>Cimicomorpha</taxon>
        <taxon>Miridae</taxon>
        <taxon>Mirini</taxon>
        <taxon>Lygus</taxon>
    </lineage>
</organism>
<sequence>MKRFTVKVLLGGECRKMSVDTGAALSVLARPIKGIPLERVRTATCSAAATFITFRSQQTVLCQIGPKTLKHTFLVYGEQEATEDVLGHDILMQIRVPTTLQFEPGEWRYDVGVPTRPRNMKDEHPPKPLEYHKGADTPYVPVNDAGRGECRCCCNRIGMVNDQRGYKGTANGGEGTPMVEPSAAITNRDSSVRLERARTMRRADATIKIFTRENITRDMIPKIRQFGEDILTIKKGHREHDLERALEQANDLMTELETLVADRIRSRTTRTEPEQKGTRKATTSTELLNQKNSPQGPKIVLTDKDIKTTQAMGNRERGDTMKPERLPPGNKMLSTESVQCPRSSAPTPEPRVTQERGNKSPPTGVERQREENLLSEQGNCTQLSNRKKRQREEDATTDTEDTDPPMNRRCMQETDMGSRSNRIGSPTGTRNQPNNADALASTRCTQTPAKAEWSGSTNPLTGERNAPPLEVIDASPPREPPPELGGIRVHHTMEQLGVVNTPSNCKDISGMDTTSSPEETGKGLTDGGTRKFDVNAPSQLDSESSESRGTRSPNSPDSHPSVSTIRDTEGTRSDTLGRKWTDQALYDGGGTRSPDAIKSLHKDDTPSEVEGTRLPNTSEPPEKNCTHPEDGGTPPPDLPDEILAADTPKGTGGTRSPDASSLHTGETALKGTGGTQPPDPPECHQGLITIEDTGGTQPLHYPGRVTIQDTGGTRPPKLSESLPGEFTIK</sequence>
<dbReference type="EMBL" id="GBRD01004176">
    <property type="protein sequence ID" value="JAG61645.1"/>
    <property type="molecule type" value="Transcribed_RNA"/>
</dbReference>
<feature type="compositionally biased region" description="Basic and acidic residues" evidence="1">
    <location>
        <begin position="620"/>
        <end position="630"/>
    </location>
</feature>
<feature type="region of interest" description="Disordered" evidence="1">
    <location>
        <begin position="113"/>
        <end position="135"/>
    </location>
</feature>
<feature type="compositionally biased region" description="Polar residues" evidence="1">
    <location>
        <begin position="415"/>
        <end position="435"/>
    </location>
</feature>
<feature type="compositionally biased region" description="Polar residues" evidence="1">
    <location>
        <begin position="374"/>
        <end position="384"/>
    </location>
</feature>